<feature type="binding site" evidence="14">
    <location>
        <position position="124"/>
    </location>
    <ligand>
        <name>[4Fe-4S] cluster</name>
        <dbReference type="ChEBI" id="CHEBI:49883"/>
    </ligand>
</feature>
<evidence type="ECO:0000256" key="5">
    <source>
        <dbReference type="ARBA" id="ARBA00022485"/>
    </source>
</evidence>
<dbReference type="Pfam" id="PF02445">
    <property type="entry name" value="NadA"/>
    <property type="match status" value="1"/>
</dbReference>
<dbReference type="GO" id="GO:0051539">
    <property type="term" value="F:4 iron, 4 sulfur cluster binding"/>
    <property type="evidence" value="ECO:0007669"/>
    <property type="project" value="UniProtKB-KW"/>
</dbReference>
<comment type="cofactor">
    <cofactor evidence="14">
        <name>[4Fe-4S] cluster</name>
        <dbReference type="ChEBI" id="CHEBI:49883"/>
    </cofactor>
    <text evidence="14">Binds 1 [4Fe-4S] cluster per subunit.</text>
</comment>
<dbReference type="UniPathway" id="UPA00253">
    <property type="reaction ID" value="UER00327"/>
</dbReference>
<evidence type="ECO:0000256" key="7">
    <source>
        <dbReference type="ARBA" id="ARBA00022642"/>
    </source>
</evidence>
<dbReference type="AlphaFoldDB" id="A0A4Y9T8G2"/>
<dbReference type="NCBIfam" id="TIGR00550">
    <property type="entry name" value="nadA"/>
    <property type="match status" value="1"/>
</dbReference>
<name>A0A4Y9T8G2_9BURK</name>
<sequence>MNTQPIKTFEYDRPLGGVCSTAEAWARTPAIPSAHEKAELKERIRRLLKEREAVLVAHYYVDADLQDLAEETGGCVSDSLEMARFGRDHPAKTLVVAGVRFMGETAKILSPEKTILMPDLDATCSLDLGCPADEFAKFCDQHPDRTVVVYANTSAAVKARADWMVTSSIGLDIVEHLHAQGKKILWAPDRHLGAYIQKKTGADMLLWQGSCLVHDEFKGVELDLLRAEHPDAKVLVHPESPASVVAQADVVGSTTQLINAAQTMDATTFIVATDNGILHKMRMAAPGKHFIEAPTAGNSATCKSCAHCPWMAMNGLQNLVEVLESGKNEIFVDPEIGRQAVRAIDRMLDFAAAKKAKALPTGSLETEAKLFSGVGPA</sequence>
<feature type="binding site" evidence="14">
    <location>
        <begin position="237"/>
        <end position="239"/>
    </location>
    <ligand>
        <name>iminosuccinate</name>
        <dbReference type="ChEBI" id="CHEBI:77875"/>
    </ligand>
</feature>
<evidence type="ECO:0000256" key="9">
    <source>
        <dbReference type="ARBA" id="ARBA00022723"/>
    </source>
</evidence>
<comment type="catalytic activity">
    <reaction evidence="12">
        <text>iminosuccinate + dihydroxyacetone phosphate = quinolinate + phosphate + 2 H2O + H(+)</text>
        <dbReference type="Rhea" id="RHEA:25888"/>
        <dbReference type="ChEBI" id="CHEBI:15377"/>
        <dbReference type="ChEBI" id="CHEBI:15378"/>
        <dbReference type="ChEBI" id="CHEBI:29959"/>
        <dbReference type="ChEBI" id="CHEBI:43474"/>
        <dbReference type="ChEBI" id="CHEBI:57642"/>
        <dbReference type="ChEBI" id="CHEBI:77875"/>
        <dbReference type="EC" id="2.5.1.72"/>
    </reaction>
    <physiologicalReaction direction="left-to-right" evidence="12">
        <dbReference type="Rhea" id="RHEA:25889"/>
    </physiologicalReaction>
</comment>
<evidence type="ECO:0000256" key="3">
    <source>
        <dbReference type="ARBA" id="ARBA00005065"/>
    </source>
</evidence>
<comment type="caution">
    <text evidence="15">The sequence shown here is derived from an EMBL/GenBank/DDBJ whole genome shotgun (WGS) entry which is preliminary data.</text>
</comment>
<evidence type="ECO:0000256" key="1">
    <source>
        <dbReference type="ARBA" id="ARBA00003791"/>
    </source>
</evidence>
<reference evidence="15 16" key="1">
    <citation type="submission" date="2019-03" db="EMBL/GenBank/DDBJ databases">
        <title>Draft genome of Massilia hortus sp. nov., a novel bacterial species of the Oxalobacteraceae family.</title>
        <authorList>
            <person name="Peta V."/>
            <person name="Raths R."/>
            <person name="Bucking H."/>
        </authorList>
    </citation>
    <scope>NUCLEOTIDE SEQUENCE [LARGE SCALE GENOMIC DNA]</scope>
    <source>
        <strain evidence="15 16">ONC3</strain>
    </source>
</reference>
<feature type="binding site" evidence="14">
    <location>
        <position position="58"/>
    </location>
    <ligand>
        <name>iminosuccinate</name>
        <dbReference type="ChEBI" id="CHEBI:77875"/>
    </ligand>
</feature>
<feature type="binding site" evidence="14">
    <location>
        <begin position="150"/>
        <end position="152"/>
    </location>
    <ligand>
        <name>iminosuccinate</name>
        <dbReference type="ChEBI" id="CHEBI:77875"/>
    </ligand>
</feature>
<evidence type="ECO:0000256" key="13">
    <source>
        <dbReference type="ARBA" id="ARBA00073059"/>
    </source>
</evidence>
<dbReference type="InterPro" id="IPR036094">
    <property type="entry name" value="NadA_sf"/>
</dbReference>
<dbReference type="EC" id="2.5.1.72" evidence="4 14"/>
<protein>
    <recommendedName>
        <fullName evidence="13 14">Quinolinate synthase</fullName>
        <ecNumber evidence="4 14">2.5.1.72</ecNumber>
    </recommendedName>
</protein>
<dbReference type="FunFam" id="3.40.50.10800:FF:000001">
    <property type="entry name" value="Quinolinate synthase A"/>
    <property type="match status" value="1"/>
</dbReference>
<evidence type="ECO:0000256" key="6">
    <source>
        <dbReference type="ARBA" id="ARBA00022490"/>
    </source>
</evidence>
<keyword evidence="6 14" id="KW-0963">Cytoplasm</keyword>
<evidence type="ECO:0000256" key="14">
    <source>
        <dbReference type="HAMAP-Rule" id="MF_00567"/>
    </source>
</evidence>
<evidence type="ECO:0000256" key="4">
    <source>
        <dbReference type="ARBA" id="ARBA00012669"/>
    </source>
</evidence>
<comment type="similarity">
    <text evidence="14">Belongs to the quinolinate synthase family. Type 1 subfamily.</text>
</comment>
<keyword evidence="7 14" id="KW-0662">Pyridine nucleotide biosynthesis</keyword>
<evidence type="ECO:0000256" key="8">
    <source>
        <dbReference type="ARBA" id="ARBA00022679"/>
    </source>
</evidence>
<accession>A0A4Y9T8G2</accession>
<keyword evidence="5 14" id="KW-0004">4Fe-4S</keyword>
<evidence type="ECO:0000256" key="12">
    <source>
        <dbReference type="ARBA" id="ARBA00050125"/>
    </source>
</evidence>
<dbReference type="SUPFAM" id="SSF142754">
    <property type="entry name" value="NadA-like"/>
    <property type="match status" value="1"/>
</dbReference>
<dbReference type="Proteomes" id="UP000297258">
    <property type="component" value="Unassembled WGS sequence"/>
</dbReference>
<comment type="pathway">
    <text evidence="3 14">Cofactor biosynthesis; NAD(+) biosynthesis; quinolinate from iminoaspartate: step 1/1.</text>
</comment>
<organism evidence="15 16">
    <name type="scientific">Massilia horti</name>
    <dbReference type="NCBI Taxonomy" id="2562153"/>
    <lineage>
        <taxon>Bacteria</taxon>
        <taxon>Pseudomonadati</taxon>
        <taxon>Pseudomonadota</taxon>
        <taxon>Betaproteobacteria</taxon>
        <taxon>Burkholderiales</taxon>
        <taxon>Oxalobacteraceae</taxon>
        <taxon>Telluria group</taxon>
        <taxon>Massilia</taxon>
    </lineage>
</organism>
<keyword evidence="11 14" id="KW-0411">Iron-sulfur</keyword>
<proteinExistence type="inferred from homology"/>
<keyword evidence="10 14" id="KW-0408">Iron</keyword>
<dbReference type="OrthoDB" id="9801204at2"/>
<dbReference type="GO" id="GO:0005829">
    <property type="term" value="C:cytosol"/>
    <property type="evidence" value="ECO:0007669"/>
    <property type="project" value="TreeGrafter"/>
</dbReference>
<keyword evidence="9 14" id="KW-0479">Metal-binding</keyword>
<comment type="function">
    <text evidence="1 14">Catalyzes the condensation of iminoaspartate with dihydroxyacetone phosphate to form quinolinate.</text>
</comment>
<keyword evidence="16" id="KW-1185">Reference proteome</keyword>
<evidence type="ECO:0000256" key="2">
    <source>
        <dbReference type="ARBA" id="ARBA00004496"/>
    </source>
</evidence>
<evidence type="ECO:0000256" key="10">
    <source>
        <dbReference type="ARBA" id="ARBA00023004"/>
    </source>
</evidence>
<dbReference type="NCBIfam" id="NF006877">
    <property type="entry name" value="PRK09375.1-1"/>
    <property type="match status" value="1"/>
</dbReference>
<evidence type="ECO:0000313" key="15">
    <source>
        <dbReference type="EMBL" id="TFW35374.1"/>
    </source>
</evidence>
<feature type="binding site" evidence="14">
    <location>
        <position position="254"/>
    </location>
    <ligand>
        <name>iminosuccinate</name>
        <dbReference type="ChEBI" id="CHEBI:77875"/>
    </ligand>
</feature>
<dbReference type="InterPro" id="IPR003473">
    <property type="entry name" value="NadA"/>
</dbReference>
<feature type="binding site" evidence="14">
    <location>
        <position position="79"/>
    </location>
    <ligand>
        <name>iminosuccinate</name>
        <dbReference type="ChEBI" id="CHEBI:77875"/>
    </ligand>
</feature>
<dbReference type="Gene3D" id="3.40.50.10800">
    <property type="entry name" value="NadA-like"/>
    <property type="match status" value="3"/>
</dbReference>
<gene>
    <name evidence="14 15" type="primary">nadA</name>
    <name evidence="15" type="ORF">E4O92_02190</name>
</gene>
<dbReference type="EMBL" id="SPUM01000011">
    <property type="protein sequence ID" value="TFW35374.1"/>
    <property type="molecule type" value="Genomic_DNA"/>
</dbReference>
<comment type="subcellular location">
    <subcellularLocation>
        <location evidence="2 14">Cytoplasm</location>
    </subcellularLocation>
</comment>
<feature type="binding site" evidence="14">
    <location>
        <position position="308"/>
    </location>
    <ligand>
        <name>[4Fe-4S] cluster</name>
        <dbReference type="ChEBI" id="CHEBI:49883"/>
    </ligand>
</feature>
<evidence type="ECO:0000256" key="11">
    <source>
        <dbReference type="ARBA" id="ARBA00023014"/>
    </source>
</evidence>
<keyword evidence="8 14" id="KW-0808">Transferase</keyword>
<dbReference type="InterPro" id="IPR023513">
    <property type="entry name" value="Quinolinate_synth_A_type1"/>
</dbReference>
<dbReference type="PANTHER" id="PTHR30573">
    <property type="entry name" value="QUINOLINATE SYNTHETASE A"/>
    <property type="match status" value="1"/>
</dbReference>
<dbReference type="GO" id="GO:0008987">
    <property type="term" value="F:quinolinate synthetase A activity"/>
    <property type="evidence" value="ECO:0007669"/>
    <property type="project" value="UniProtKB-UniRule"/>
</dbReference>
<dbReference type="NCBIfam" id="NF006878">
    <property type="entry name" value="PRK09375.1-2"/>
    <property type="match status" value="1"/>
</dbReference>
<feature type="binding site" evidence="14">
    <location>
        <position position="211"/>
    </location>
    <ligand>
        <name>[4Fe-4S] cluster</name>
        <dbReference type="ChEBI" id="CHEBI:49883"/>
    </ligand>
</feature>
<dbReference type="GO" id="GO:0034628">
    <property type="term" value="P:'de novo' NAD+ biosynthetic process from L-aspartate"/>
    <property type="evidence" value="ECO:0007669"/>
    <property type="project" value="TreeGrafter"/>
</dbReference>
<feature type="binding site" evidence="14">
    <location>
        <position position="167"/>
    </location>
    <ligand>
        <name>iminosuccinate</name>
        <dbReference type="ChEBI" id="CHEBI:77875"/>
    </ligand>
</feature>
<dbReference type="HAMAP" id="MF_00567">
    <property type="entry name" value="NadA_type1"/>
    <property type="match status" value="1"/>
</dbReference>
<dbReference type="RefSeq" id="WP_135188109.1">
    <property type="nucleotide sequence ID" value="NZ_SPUM01000011.1"/>
</dbReference>
<evidence type="ECO:0000313" key="16">
    <source>
        <dbReference type="Proteomes" id="UP000297258"/>
    </source>
</evidence>
<dbReference type="FunFam" id="3.40.50.10800:FF:000003">
    <property type="entry name" value="Quinolinate synthase A"/>
    <property type="match status" value="1"/>
</dbReference>
<dbReference type="GO" id="GO:0046872">
    <property type="term" value="F:metal ion binding"/>
    <property type="evidence" value="ECO:0007669"/>
    <property type="project" value="UniProtKB-KW"/>
</dbReference>
<dbReference type="PANTHER" id="PTHR30573:SF0">
    <property type="entry name" value="QUINOLINATE SYNTHASE, CHLOROPLASTIC"/>
    <property type="match status" value="1"/>
</dbReference>